<dbReference type="GO" id="GO:0002768">
    <property type="term" value="P:immune response-regulating cell surface receptor signaling pathway"/>
    <property type="evidence" value="ECO:0007669"/>
    <property type="project" value="InterPro"/>
</dbReference>
<feature type="region of interest" description="Disordered" evidence="1">
    <location>
        <begin position="257"/>
        <end position="284"/>
    </location>
</feature>
<evidence type="ECO:0000256" key="2">
    <source>
        <dbReference type="SAM" id="Phobius"/>
    </source>
</evidence>
<feature type="region of interest" description="Disordered" evidence="1">
    <location>
        <begin position="175"/>
        <end position="244"/>
    </location>
</feature>
<evidence type="ECO:0000313" key="5">
    <source>
        <dbReference type="Proteomes" id="UP000694580"/>
    </source>
</evidence>
<dbReference type="Gene3D" id="2.60.40.10">
    <property type="entry name" value="Immunoglobulins"/>
    <property type="match status" value="1"/>
</dbReference>
<dbReference type="GO" id="GO:0005886">
    <property type="term" value="C:plasma membrane"/>
    <property type="evidence" value="ECO:0007669"/>
    <property type="project" value="InterPro"/>
</dbReference>
<name>A0AAY4B6D7_9TELE</name>
<feature type="domain" description="Ig-like" evidence="3">
    <location>
        <begin position="48"/>
        <end position="121"/>
    </location>
</feature>
<keyword evidence="5" id="KW-1185">Reference proteome</keyword>
<dbReference type="GO" id="GO:0038023">
    <property type="term" value="F:signaling receptor activity"/>
    <property type="evidence" value="ECO:0007669"/>
    <property type="project" value="InterPro"/>
</dbReference>
<dbReference type="InterPro" id="IPR003599">
    <property type="entry name" value="Ig_sub"/>
</dbReference>
<protein>
    <recommendedName>
        <fullName evidence="3">Ig-like domain-containing protein</fullName>
    </recommendedName>
</protein>
<dbReference type="AlphaFoldDB" id="A0AAY4B6D7"/>
<dbReference type="InterPro" id="IPR007110">
    <property type="entry name" value="Ig-like_dom"/>
</dbReference>
<dbReference type="Pfam" id="PF07686">
    <property type="entry name" value="V-set"/>
    <property type="match status" value="1"/>
</dbReference>
<sequence length="284" mass="31295">MFIFCNVMQCYEWSTHIPVKMFMVRRNSRSEASLMDNVIIKCPITYCDAEPIILWCKVTAGNDCNRFNSTSPSDIRWENTGEKTGTSVLQITNVTMKDSGLYRCKIMSGGIHLTSHSITVTVAGKDGFLSHVLFRHKPDSPLPYIYVCCIVAGAVILVIIARLQMSNLVSATPDLHGHHTSRQNSELSKSSVPPPSIYENAPQRRTSQTNRVSGGGGLPPNRHSGKRVAAPSGETEHYDNKCNLEEDSSPLVYASLNHQATPRGHAQPAQASEDFSEYAAIRVS</sequence>
<reference evidence="4" key="2">
    <citation type="submission" date="2025-08" db="UniProtKB">
        <authorList>
            <consortium name="Ensembl"/>
        </authorList>
    </citation>
    <scope>IDENTIFICATION</scope>
</reference>
<keyword evidence="2" id="KW-0472">Membrane</keyword>
<proteinExistence type="predicted"/>
<dbReference type="PANTHER" id="PTHR37996">
    <property type="entry name" value="B- AND T-LYMPHOCYTE ATTENUATOR"/>
    <property type="match status" value="1"/>
</dbReference>
<organism evidence="4 5">
    <name type="scientific">Denticeps clupeoides</name>
    <name type="common">denticle herring</name>
    <dbReference type="NCBI Taxonomy" id="299321"/>
    <lineage>
        <taxon>Eukaryota</taxon>
        <taxon>Metazoa</taxon>
        <taxon>Chordata</taxon>
        <taxon>Craniata</taxon>
        <taxon>Vertebrata</taxon>
        <taxon>Euteleostomi</taxon>
        <taxon>Actinopterygii</taxon>
        <taxon>Neopterygii</taxon>
        <taxon>Teleostei</taxon>
        <taxon>Clupei</taxon>
        <taxon>Clupeiformes</taxon>
        <taxon>Denticipitoidei</taxon>
        <taxon>Denticipitidae</taxon>
        <taxon>Denticeps</taxon>
    </lineage>
</organism>
<dbReference type="InterPro" id="IPR013106">
    <property type="entry name" value="Ig_V-set"/>
</dbReference>
<dbReference type="InterPro" id="IPR036179">
    <property type="entry name" value="Ig-like_dom_sf"/>
</dbReference>
<feature type="transmembrane region" description="Helical" evidence="2">
    <location>
        <begin position="144"/>
        <end position="163"/>
    </location>
</feature>
<dbReference type="InterPro" id="IPR013783">
    <property type="entry name" value="Ig-like_fold"/>
</dbReference>
<evidence type="ECO:0000256" key="1">
    <source>
        <dbReference type="SAM" id="MobiDB-lite"/>
    </source>
</evidence>
<dbReference type="SUPFAM" id="SSF48726">
    <property type="entry name" value="Immunoglobulin"/>
    <property type="match status" value="1"/>
</dbReference>
<dbReference type="Ensembl" id="ENSDCDT00010017555.1">
    <property type="protein sequence ID" value="ENSDCDP00010016544.1"/>
    <property type="gene ID" value="ENSDCDG00010007622.1"/>
</dbReference>
<dbReference type="InterPro" id="IPR039257">
    <property type="entry name" value="BTLA"/>
</dbReference>
<reference evidence="4" key="3">
    <citation type="submission" date="2025-09" db="UniProtKB">
        <authorList>
            <consortium name="Ensembl"/>
        </authorList>
    </citation>
    <scope>IDENTIFICATION</scope>
</reference>
<dbReference type="GeneTree" id="ENSGT01030000235355"/>
<dbReference type="PANTHER" id="PTHR37996:SF1">
    <property type="entry name" value="B- AND T-LYMPHOCYTE ATTENUATOR"/>
    <property type="match status" value="1"/>
</dbReference>
<dbReference type="Proteomes" id="UP000694580">
    <property type="component" value="Chromosome 5"/>
</dbReference>
<evidence type="ECO:0000313" key="4">
    <source>
        <dbReference type="Ensembl" id="ENSDCDP00010016544.1"/>
    </source>
</evidence>
<dbReference type="SMART" id="SM00409">
    <property type="entry name" value="IG"/>
    <property type="match status" value="1"/>
</dbReference>
<keyword evidence="2" id="KW-1133">Transmembrane helix</keyword>
<dbReference type="PROSITE" id="PS50835">
    <property type="entry name" value="IG_LIKE"/>
    <property type="match status" value="1"/>
</dbReference>
<accession>A0AAY4B6D7</accession>
<feature type="compositionally biased region" description="Polar residues" evidence="1">
    <location>
        <begin position="203"/>
        <end position="212"/>
    </location>
</feature>
<evidence type="ECO:0000259" key="3">
    <source>
        <dbReference type="PROSITE" id="PS50835"/>
    </source>
</evidence>
<keyword evidence="2" id="KW-0812">Transmembrane</keyword>
<feature type="compositionally biased region" description="Polar residues" evidence="1">
    <location>
        <begin position="182"/>
        <end position="191"/>
    </location>
</feature>
<reference evidence="4 5" key="1">
    <citation type="submission" date="2020-06" db="EMBL/GenBank/DDBJ databases">
        <authorList>
            <consortium name="Wellcome Sanger Institute Data Sharing"/>
        </authorList>
    </citation>
    <scope>NUCLEOTIDE SEQUENCE [LARGE SCALE GENOMIC DNA]</scope>
</reference>
<feature type="compositionally biased region" description="Basic and acidic residues" evidence="1">
    <location>
        <begin position="234"/>
        <end position="244"/>
    </location>
</feature>